<dbReference type="SFLD" id="SFLDG00358">
    <property type="entry name" value="Main_(cytGST)"/>
    <property type="match status" value="1"/>
</dbReference>
<dbReference type="PANTHER" id="PTHR43968:SF6">
    <property type="entry name" value="GLUTATHIONE S-TRANSFERASE OMEGA"/>
    <property type="match status" value="1"/>
</dbReference>
<dbReference type="OrthoDB" id="9782992at2"/>
<keyword evidence="4" id="KW-0808">Transferase</keyword>
<dbReference type="Proteomes" id="UP000232122">
    <property type="component" value="Unassembled WGS sequence"/>
</dbReference>
<dbReference type="InterPro" id="IPR050983">
    <property type="entry name" value="GST_Omega/HSP26"/>
</dbReference>
<dbReference type="CDD" id="cd00570">
    <property type="entry name" value="GST_N_family"/>
    <property type="match status" value="1"/>
</dbReference>
<dbReference type="GO" id="GO:0005737">
    <property type="term" value="C:cytoplasm"/>
    <property type="evidence" value="ECO:0007669"/>
    <property type="project" value="TreeGrafter"/>
</dbReference>
<evidence type="ECO:0000259" key="2">
    <source>
        <dbReference type="PROSITE" id="PS50405"/>
    </source>
</evidence>
<gene>
    <name evidence="4" type="ORF">CH379_00575</name>
    <name evidence="3" type="ORF">CH379_006080</name>
</gene>
<dbReference type="InterPro" id="IPR036249">
    <property type="entry name" value="Thioredoxin-like_sf"/>
</dbReference>
<evidence type="ECO:0000259" key="1">
    <source>
        <dbReference type="PROSITE" id="PS50404"/>
    </source>
</evidence>
<dbReference type="RefSeq" id="WP_100746618.1">
    <property type="nucleotide sequence ID" value="NZ_NPEF02000005.1"/>
</dbReference>
<dbReference type="PANTHER" id="PTHR43968">
    <property type="match status" value="1"/>
</dbReference>
<dbReference type="AlphaFoldDB" id="A0A2N0BE26"/>
<dbReference type="SUPFAM" id="SSF52833">
    <property type="entry name" value="Thioredoxin-like"/>
    <property type="match status" value="1"/>
</dbReference>
<sequence length="222" mass="25583">MIKLHGTSISNYVNKVKLGLLEKKLEFKQIRSAPSQEEEFLKISPMGKIPVLEWEGKFLFESGAILEFIDVFFPQEPKLIPNDPWEAARIREITTIIETYLDIPARRIYLLSSRGREVSAALTEEIRPILVKGMKALQRMVRFSPYIAGDRFTLADCAAFAHLTVMEEELRPFYPEDHPIDLLTGWKEYVRFMKTKEGPAAVEKEKETLLKIIARSRQKAAE</sequence>
<proteinExistence type="predicted"/>
<dbReference type="Gene3D" id="3.40.30.10">
    <property type="entry name" value="Glutaredoxin"/>
    <property type="match status" value="1"/>
</dbReference>
<reference evidence="3 5" key="2">
    <citation type="journal article" date="2018" name="Microb. Genom.">
        <title>Deciphering the unexplored Leptospira diversity from soils uncovers genomic evolution to virulence.</title>
        <authorList>
            <person name="Thibeaux R."/>
            <person name="Iraola G."/>
            <person name="Ferres I."/>
            <person name="Bierque E."/>
            <person name="Girault D."/>
            <person name="Soupe-Gilbert M.E."/>
            <person name="Picardeau M."/>
            <person name="Goarant C."/>
        </authorList>
    </citation>
    <scope>NUCLEOTIDE SEQUENCE [LARGE SCALE GENOMIC DNA]</scope>
    <source>
        <strain evidence="3 5">ATI7-C-A5</strain>
    </source>
</reference>
<dbReference type="EMBL" id="NPEF01000003">
    <property type="protein sequence ID" value="PJZ94819.1"/>
    <property type="molecule type" value="Genomic_DNA"/>
</dbReference>
<protein>
    <submittedName>
        <fullName evidence="3 4">Glutathione S-transferase</fullName>
    </submittedName>
</protein>
<evidence type="ECO:0000313" key="3">
    <source>
        <dbReference type="EMBL" id="MDV6235194.1"/>
    </source>
</evidence>
<reference evidence="4" key="1">
    <citation type="submission" date="2017-07" db="EMBL/GenBank/DDBJ databases">
        <title>Leptospira spp. isolated from tropical soils.</title>
        <authorList>
            <person name="Thibeaux R."/>
            <person name="Iraola G."/>
            <person name="Ferres I."/>
            <person name="Bierque E."/>
            <person name="Girault D."/>
            <person name="Soupe-Gilbert M.-E."/>
            <person name="Picardeau M."/>
            <person name="Goarant C."/>
        </authorList>
    </citation>
    <scope>NUCLEOTIDE SEQUENCE [LARGE SCALE GENOMIC DNA]</scope>
    <source>
        <strain evidence="4">ATI7-C-A5</strain>
    </source>
</reference>
<dbReference type="PROSITE" id="PS50404">
    <property type="entry name" value="GST_NTER"/>
    <property type="match status" value="1"/>
</dbReference>
<dbReference type="InterPro" id="IPR036282">
    <property type="entry name" value="Glutathione-S-Trfase_C_sf"/>
</dbReference>
<dbReference type="InterPro" id="IPR040079">
    <property type="entry name" value="Glutathione_S-Trfase"/>
</dbReference>
<dbReference type="PROSITE" id="PS50405">
    <property type="entry name" value="GST_CTER"/>
    <property type="match status" value="1"/>
</dbReference>
<name>A0A2N0BE26_9LEPT</name>
<reference evidence="3" key="3">
    <citation type="submission" date="2023-10" db="EMBL/GenBank/DDBJ databases">
        <authorList>
            <person name="Picardeau M."/>
            <person name="Thibeaux R."/>
        </authorList>
    </citation>
    <scope>NUCLEOTIDE SEQUENCE</scope>
    <source>
        <strain evidence="3">ATI7-C-A5</strain>
    </source>
</reference>
<dbReference type="EMBL" id="NPEF02000005">
    <property type="protein sequence ID" value="MDV6235194.1"/>
    <property type="molecule type" value="Genomic_DNA"/>
</dbReference>
<evidence type="ECO:0000313" key="5">
    <source>
        <dbReference type="Proteomes" id="UP000232122"/>
    </source>
</evidence>
<feature type="domain" description="GST N-terminal" evidence="1">
    <location>
        <begin position="1"/>
        <end position="77"/>
    </location>
</feature>
<dbReference type="InterPro" id="IPR010987">
    <property type="entry name" value="Glutathione-S-Trfase_C-like"/>
</dbReference>
<dbReference type="SFLD" id="SFLDS00019">
    <property type="entry name" value="Glutathione_Transferase_(cytos"/>
    <property type="match status" value="1"/>
</dbReference>
<accession>A0A2N0BLN0</accession>
<dbReference type="Pfam" id="PF13410">
    <property type="entry name" value="GST_C_2"/>
    <property type="match status" value="1"/>
</dbReference>
<dbReference type="InterPro" id="IPR004045">
    <property type="entry name" value="Glutathione_S-Trfase_N"/>
</dbReference>
<accession>A0A2N0BE26</accession>
<dbReference type="GO" id="GO:0016740">
    <property type="term" value="F:transferase activity"/>
    <property type="evidence" value="ECO:0007669"/>
    <property type="project" value="UniProtKB-KW"/>
</dbReference>
<keyword evidence="5" id="KW-1185">Reference proteome</keyword>
<dbReference type="Pfam" id="PF13417">
    <property type="entry name" value="GST_N_3"/>
    <property type="match status" value="1"/>
</dbReference>
<organism evidence="4">
    <name type="scientific">Leptospira ellisii</name>
    <dbReference type="NCBI Taxonomy" id="2023197"/>
    <lineage>
        <taxon>Bacteria</taxon>
        <taxon>Pseudomonadati</taxon>
        <taxon>Spirochaetota</taxon>
        <taxon>Spirochaetia</taxon>
        <taxon>Leptospirales</taxon>
        <taxon>Leptospiraceae</taxon>
        <taxon>Leptospira</taxon>
    </lineage>
</organism>
<feature type="domain" description="GST C-terminal" evidence="2">
    <location>
        <begin position="83"/>
        <end position="222"/>
    </location>
</feature>
<evidence type="ECO:0000313" key="4">
    <source>
        <dbReference type="EMBL" id="PJZ94819.1"/>
    </source>
</evidence>
<dbReference type="Gene3D" id="1.20.1050.10">
    <property type="match status" value="1"/>
</dbReference>
<dbReference type="SUPFAM" id="SSF47616">
    <property type="entry name" value="GST C-terminal domain-like"/>
    <property type="match status" value="1"/>
</dbReference>
<comment type="caution">
    <text evidence="4">The sequence shown here is derived from an EMBL/GenBank/DDBJ whole genome shotgun (WGS) entry which is preliminary data.</text>
</comment>